<comment type="caution">
    <text evidence="1">The sequence shown here is derived from an EMBL/GenBank/DDBJ whole genome shotgun (WGS) entry which is preliminary data.</text>
</comment>
<dbReference type="Proteomes" id="UP001055219">
    <property type="component" value="Unassembled WGS sequence"/>
</dbReference>
<dbReference type="GeneID" id="75827913"/>
<organism evidence="1 2">
    <name type="scientific">Emericellopsis cladophorae</name>
    <dbReference type="NCBI Taxonomy" id="2686198"/>
    <lineage>
        <taxon>Eukaryota</taxon>
        <taxon>Fungi</taxon>
        <taxon>Dikarya</taxon>
        <taxon>Ascomycota</taxon>
        <taxon>Pezizomycotina</taxon>
        <taxon>Sordariomycetes</taxon>
        <taxon>Hypocreomycetidae</taxon>
        <taxon>Hypocreales</taxon>
        <taxon>Bionectriaceae</taxon>
        <taxon>Emericellopsis</taxon>
    </lineage>
</organism>
<reference evidence="1" key="1">
    <citation type="journal article" date="2021" name="J Fungi (Basel)">
        <title>Genomic and Metabolomic Analyses of the Marine Fungus Emericellopsis cladophorae: Insights into Saltwater Adaptability Mechanisms and Its Biosynthetic Potential.</title>
        <authorList>
            <person name="Goncalves M.F.M."/>
            <person name="Hilario S."/>
            <person name="Van de Peer Y."/>
            <person name="Esteves A.C."/>
            <person name="Alves A."/>
        </authorList>
    </citation>
    <scope>NUCLEOTIDE SEQUENCE</scope>
    <source>
        <strain evidence="1">MUM 19.33</strain>
    </source>
</reference>
<evidence type="ECO:0000313" key="2">
    <source>
        <dbReference type="Proteomes" id="UP001055219"/>
    </source>
</evidence>
<dbReference type="RefSeq" id="XP_051358641.1">
    <property type="nucleotide sequence ID" value="XM_051510457.1"/>
</dbReference>
<gene>
    <name evidence="1" type="ORF">J7T54_001394</name>
</gene>
<proteinExistence type="predicted"/>
<protein>
    <submittedName>
        <fullName evidence="1">Uncharacterized protein</fullName>
    </submittedName>
</protein>
<dbReference type="AlphaFoldDB" id="A0A9Q0BAR2"/>
<sequence length="182" mass="20460">MARRIGVKRCSRQRRNIVRAFIDKLWSNSTKISPYGDCVPTADSRRPRPVHQKQALRGYRAGEKIYRWGGAISEGRIMEEDDVALFEFDLDRKSDDQWNEADTKPGDADGTRLVGNSNGISASCHGLEFYVGGLGSNASDSTFWPNFSTPCVLMYDMEDGSWTNSTTFPLDEPNGHVWNMEA</sequence>
<dbReference type="OrthoDB" id="540004at2759"/>
<evidence type="ECO:0000313" key="1">
    <source>
        <dbReference type="EMBL" id="KAI6777785.1"/>
    </source>
</evidence>
<keyword evidence="2" id="KW-1185">Reference proteome</keyword>
<dbReference type="EMBL" id="JAGIXG020000105">
    <property type="protein sequence ID" value="KAI6777785.1"/>
    <property type="molecule type" value="Genomic_DNA"/>
</dbReference>
<reference evidence="1" key="2">
    <citation type="submission" date="2022-07" db="EMBL/GenBank/DDBJ databases">
        <authorList>
            <person name="Goncalves M.F.M."/>
            <person name="Hilario S."/>
            <person name="Van De Peer Y."/>
            <person name="Esteves A.C."/>
            <person name="Alves A."/>
        </authorList>
    </citation>
    <scope>NUCLEOTIDE SEQUENCE</scope>
    <source>
        <strain evidence="1">MUM 19.33</strain>
    </source>
</reference>
<name>A0A9Q0BAR2_9HYPO</name>
<accession>A0A9Q0BAR2</accession>